<dbReference type="PANTHER" id="PTHR22935">
    <property type="entry name" value="PENICILLIN-BINDING PROTEIN"/>
    <property type="match status" value="1"/>
</dbReference>
<feature type="domain" description="Beta-lactamase-related" evidence="12">
    <location>
        <begin position="42"/>
        <end position="349"/>
    </location>
</feature>
<feature type="chain" id="PRO_5021812816" description="D-alanyl-D-alanine dipeptidase" evidence="11">
    <location>
        <begin position="21"/>
        <end position="800"/>
    </location>
</feature>
<protein>
    <recommendedName>
        <fullName evidence="10">D-alanyl-D-alanine dipeptidase</fullName>
        <shortName evidence="10">D-Ala-D-Ala dipeptidase</shortName>
        <ecNumber evidence="10">3.4.13.22</ecNumber>
    </recommendedName>
</protein>
<sequence length="800" mass="86945" precursor="true">MPRLRSALLPLLLLIPSARGQEAIGPDAPMTAEAAEALGAFLDREVERKGIPALSIALVSGDRVVWARGFGEARPGEPATAETAYRVGSVSKLFTDLAAMQLVERGELDLDAPIADALPGLDIPGPFEAPITLRHLMSHRAGIVREPPVGHYFDPSGPTLAETVLSLVRTTRLLELGSKTKYSNAGLGVVGLAVERASGRPFAEVIRSGLLGPLGMASSDFEATPVVESKLADAIMWTYDGRTFPAPDFPLGYAPAGGLMASMPDLGRFLVALLDEGRGPGGPIVGPETLEQMLEPQFDDSGRFGLGFALGDWKGRRRFGHGGAVYGFATELVALPDERLGVAVSASRDCVDLGPIADLALETLLALEDGEPLPEFPRTEPLPDGLSRELRGRYAPEGEDDRVIELVDVDGRLLLMSPRGGELPELRSPAEGDPDTLVVDGPIASHGPTIALEAGGEDDDAKSLIVGETTFRRLPDDSPPPPAPEEWLGLIGEYGWDHNVLYILEREGDLYALVEWFYLYPLAPTDEPDTFAFPDFGLYHDETLAFDRDDSGRASRAVLGGSVVFDRRPIDGEDGSTFRVDPLRPVSEVRPEALAASPPHEGGDLREPDLVDLTALDPSIRLDVRYATDDNFLGTPFYTSARALMQRPAAEAVVRAHQALEPYGLGLLVHDAYRPWYVTKMFYDATPPESRGFVANPRSGSKHNRGCAVDLTLCDRATGEPIRMVAGYDEFSERAGAFYPGGTSRQRWYRALLRDAMEDQGFDVIDNEWWHFDYKDWRSYPLGNQPFEAIDADLDAPQRP</sequence>
<reference evidence="13 14" key="1">
    <citation type="submission" date="2019-02" db="EMBL/GenBank/DDBJ databases">
        <title>Deep-cultivation of Planctomycetes and their phenomic and genomic characterization uncovers novel biology.</title>
        <authorList>
            <person name="Wiegand S."/>
            <person name="Jogler M."/>
            <person name="Boedeker C."/>
            <person name="Pinto D."/>
            <person name="Vollmers J."/>
            <person name="Rivas-Marin E."/>
            <person name="Kohn T."/>
            <person name="Peeters S.H."/>
            <person name="Heuer A."/>
            <person name="Rast P."/>
            <person name="Oberbeckmann S."/>
            <person name="Bunk B."/>
            <person name="Jeske O."/>
            <person name="Meyerdierks A."/>
            <person name="Storesund J.E."/>
            <person name="Kallscheuer N."/>
            <person name="Luecker S."/>
            <person name="Lage O.M."/>
            <person name="Pohl T."/>
            <person name="Merkel B.J."/>
            <person name="Hornburger P."/>
            <person name="Mueller R.-W."/>
            <person name="Bruemmer F."/>
            <person name="Labrenz M."/>
            <person name="Spormann A.M."/>
            <person name="Op den Camp H."/>
            <person name="Overmann J."/>
            <person name="Amann R."/>
            <person name="Jetten M.S.M."/>
            <person name="Mascher T."/>
            <person name="Medema M.H."/>
            <person name="Devos D.P."/>
            <person name="Kaster A.-K."/>
            <person name="Ovreas L."/>
            <person name="Rohde M."/>
            <person name="Galperin M.Y."/>
            <person name="Jogler C."/>
        </authorList>
    </citation>
    <scope>NUCLEOTIDE SEQUENCE [LARGE SCALE GENOMIC DNA]</scope>
    <source>
        <strain evidence="13 14">ElP</strain>
    </source>
</reference>
<evidence type="ECO:0000259" key="12">
    <source>
        <dbReference type="Pfam" id="PF00144"/>
    </source>
</evidence>
<keyword evidence="8" id="KW-0961">Cell wall biogenesis/degradation</keyword>
<evidence type="ECO:0000256" key="5">
    <source>
        <dbReference type="ARBA" id="ARBA00022833"/>
    </source>
</evidence>
<evidence type="ECO:0000256" key="4">
    <source>
        <dbReference type="ARBA" id="ARBA00022801"/>
    </source>
</evidence>
<keyword evidence="6 10" id="KW-0224">Dipeptidase</keyword>
<feature type="binding site" evidence="10">
    <location>
        <position position="703"/>
    </location>
    <ligand>
        <name>Zn(2+)</name>
        <dbReference type="ChEBI" id="CHEBI:29105"/>
        <note>catalytic</note>
    </ligand>
</feature>
<accession>A0A518H2G5</accession>
<dbReference type="KEGG" id="tpla:ElP_29110"/>
<dbReference type="InterPro" id="IPR009045">
    <property type="entry name" value="Zn_M74/Hedgehog-like"/>
</dbReference>
<evidence type="ECO:0000256" key="6">
    <source>
        <dbReference type="ARBA" id="ARBA00022997"/>
    </source>
</evidence>
<dbReference type="Pfam" id="PF00144">
    <property type="entry name" value="Beta-lactamase"/>
    <property type="match status" value="1"/>
</dbReference>
<dbReference type="CDD" id="cd14840">
    <property type="entry name" value="D-Ala-D-Ala_dipeptidase_Aad"/>
    <property type="match status" value="1"/>
</dbReference>
<keyword evidence="14" id="KW-1185">Reference proteome</keyword>
<dbReference type="HAMAP" id="MF_01924">
    <property type="entry name" value="A_A_dipeptidase"/>
    <property type="match status" value="1"/>
</dbReference>
<comment type="similarity">
    <text evidence="10">Belongs to the peptidase M15D family.</text>
</comment>
<keyword evidence="3 10" id="KW-0479">Metal-binding</keyword>
<gene>
    <name evidence="13" type="primary">ddpX</name>
    <name evidence="13" type="ORF">ElP_29110</name>
</gene>
<keyword evidence="11" id="KW-0732">Signal</keyword>
<evidence type="ECO:0000313" key="13">
    <source>
        <dbReference type="EMBL" id="QDV35014.1"/>
    </source>
</evidence>
<keyword evidence="5 10" id="KW-0862">Zinc</keyword>
<dbReference type="GO" id="GO:0160237">
    <property type="term" value="F:D-Ala-D-Ala dipeptidase activity"/>
    <property type="evidence" value="ECO:0007669"/>
    <property type="project" value="UniProtKB-EC"/>
</dbReference>
<dbReference type="GO" id="GO:0008237">
    <property type="term" value="F:metallopeptidase activity"/>
    <property type="evidence" value="ECO:0007669"/>
    <property type="project" value="UniProtKB-KW"/>
</dbReference>
<dbReference type="SUPFAM" id="SSF55166">
    <property type="entry name" value="Hedgehog/DD-peptidase"/>
    <property type="match status" value="1"/>
</dbReference>
<dbReference type="InterPro" id="IPR051478">
    <property type="entry name" value="Beta-lactamase-like_AB/R"/>
</dbReference>
<keyword evidence="4 10" id="KW-0378">Hydrolase</keyword>
<dbReference type="InterPro" id="IPR001466">
    <property type="entry name" value="Beta-lactam-related"/>
</dbReference>
<organism evidence="13 14">
    <name type="scientific">Tautonia plasticadhaerens</name>
    <dbReference type="NCBI Taxonomy" id="2527974"/>
    <lineage>
        <taxon>Bacteria</taxon>
        <taxon>Pseudomonadati</taxon>
        <taxon>Planctomycetota</taxon>
        <taxon>Planctomycetia</taxon>
        <taxon>Isosphaerales</taxon>
        <taxon>Isosphaeraceae</taxon>
        <taxon>Tautonia</taxon>
    </lineage>
</organism>
<dbReference type="Gene3D" id="3.30.1380.10">
    <property type="match status" value="1"/>
</dbReference>
<keyword evidence="2 10" id="KW-0645">Protease</keyword>
<dbReference type="GO" id="GO:0006508">
    <property type="term" value="P:proteolysis"/>
    <property type="evidence" value="ECO:0007669"/>
    <property type="project" value="UniProtKB-KW"/>
</dbReference>
<comment type="function">
    <text evidence="10">Catalyzes hydrolysis of the D-alanyl-D-alanine dipeptide.</text>
</comment>
<evidence type="ECO:0000256" key="8">
    <source>
        <dbReference type="ARBA" id="ARBA00023316"/>
    </source>
</evidence>
<keyword evidence="7 10" id="KW-0482">Metalloprotease</keyword>
<evidence type="ECO:0000313" key="14">
    <source>
        <dbReference type="Proteomes" id="UP000317835"/>
    </source>
</evidence>
<evidence type="ECO:0000256" key="11">
    <source>
        <dbReference type="SAM" id="SignalP"/>
    </source>
</evidence>
<dbReference type="EMBL" id="CP036426">
    <property type="protein sequence ID" value="QDV35014.1"/>
    <property type="molecule type" value="Genomic_DNA"/>
</dbReference>
<dbReference type="InterPro" id="IPR000755">
    <property type="entry name" value="A_A_dipeptidase"/>
</dbReference>
<dbReference type="EC" id="3.4.13.22" evidence="10"/>
<evidence type="ECO:0000256" key="2">
    <source>
        <dbReference type="ARBA" id="ARBA00022670"/>
    </source>
</evidence>
<evidence type="ECO:0000256" key="7">
    <source>
        <dbReference type="ARBA" id="ARBA00023049"/>
    </source>
</evidence>
<dbReference type="OrthoDB" id="9801430at2"/>
<feature type="active site" description="Proton donor/acceptor" evidence="10">
    <location>
        <position position="768"/>
    </location>
</feature>
<comment type="cofactor">
    <cofactor evidence="10">
        <name>Zn(2+)</name>
        <dbReference type="ChEBI" id="CHEBI:29105"/>
    </cofactor>
    <text evidence="10">Binds 1 zinc ion per subunit.</text>
</comment>
<evidence type="ECO:0000256" key="1">
    <source>
        <dbReference type="ARBA" id="ARBA00001362"/>
    </source>
</evidence>
<feature type="binding site" evidence="10">
    <location>
        <position position="710"/>
    </location>
    <ligand>
        <name>Zn(2+)</name>
        <dbReference type="ChEBI" id="CHEBI:29105"/>
        <note>catalytic</note>
    </ligand>
</feature>
<dbReference type="Proteomes" id="UP000317835">
    <property type="component" value="Chromosome"/>
</dbReference>
<evidence type="ECO:0000256" key="9">
    <source>
        <dbReference type="ARBA" id="ARBA00038473"/>
    </source>
</evidence>
<dbReference type="AlphaFoldDB" id="A0A518H2G5"/>
<dbReference type="RefSeq" id="WP_145270315.1">
    <property type="nucleotide sequence ID" value="NZ_CP036426.1"/>
</dbReference>
<evidence type="ECO:0000256" key="10">
    <source>
        <dbReference type="HAMAP-Rule" id="MF_01924"/>
    </source>
</evidence>
<comment type="catalytic activity">
    <reaction evidence="1 10">
        <text>D-alanyl-D-alanine + H2O = 2 D-alanine</text>
        <dbReference type="Rhea" id="RHEA:20661"/>
        <dbReference type="ChEBI" id="CHEBI:15377"/>
        <dbReference type="ChEBI" id="CHEBI:57416"/>
        <dbReference type="ChEBI" id="CHEBI:57822"/>
        <dbReference type="EC" id="3.4.13.22"/>
    </reaction>
</comment>
<feature type="signal peptide" evidence="11">
    <location>
        <begin position="1"/>
        <end position="20"/>
    </location>
</feature>
<dbReference type="SUPFAM" id="SSF56601">
    <property type="entry name" value="beta-lactamase/transpeptidase-like"/>
    <property type="match status" value="1"/>
</dbReference>
<dbReference type="Pfam" id="PF01427">
    <property type="entry name" value="Peptidase_M15"/>
    <property type="match status" value="1"/>
</dbReference>
<name>A0A518H2G5_9BACT</name>
<dbReference type="InterPro" id="IPR012338">
    <property type="entry name" value="Beta-lactam/transpept-like"/>
</dbReference>
<proteinExistence type="inferred from homology"/>
<feature type="site" description="Transition state stabilizer" evidence="10">
    <location>
        <position position="674"/>
    </location>
</feature>
<evidence type="ECO:0000256" key="3">
    <source>
        <dbReference type="ARBA" id="ARBA00022723"/>
    </source>
</evidence>
<dbReference type="Gene3D" id="3.40.710.10">
    <property type="entry name" value="DD-peptidase/beta-lactamase superfamily"/>
    <property type="match status" value="1"/>
</dbReference>
<dbReference type="GO" id="GO:0008270">
    <property type="term" value="F:zinc ion binding"/>
    <property type="evidence" value="ECO:0007669"/>
    <property type="project" value="UniProtKB-UniRule"/>
</dbReference>
<feature type="binding site" evidence="10">
    <location>
        <position position="771"/>
    </location>
    <ligand>
        <name>Zn(2+)</name>
        <dbReference type="ChEBI" id="CHEBI:29105"/>
        <note>catalytic</note>
    </ligand>
</feature>
<comment type="similarity">
    <text evidence="9">Belongs to the beta-lactamase family.</text>
</comment>
<dbReference type="PANTHER" id="PTHR22935:SF95">
    <property type="entry name" value="BETA-LACTAMASE-LIKE 1-RELATED"/>
    <property type="match status" value="1"/>
</dbReference>
<dbReference type="GO" id="GO:0071555">
    <property type="term" value="P:cell wall organization"/>
    <property type="evidence" value="ECO:0007669"/>
    <property type="project" value="UniProtKB-KW"/>
</dbReference>